<feature type="chain" id="PRO_5046000057" description="DUF732 domain-containing protein" evidence="2">
    <location>
        <begin position="23"/>
        <end position="164"/>
    </location>
</feature>
<name>A0ABU2NRD5_9ACTN</name>
<protein>
    <recommendedName>
        <fullName evidence="5">DUF732 domain-containing protein</fullName>
    </recommendedName>
</protein>
<dbReference type="RefSeq" id="WP_311673346.1">
    <property type="nucleotide sequence ID" value="NZ_JAVREQ010000009.1"/>
</dbReference>
<feature type="region of interest" description="Disordered" evidence="1">
    <location>
        <begin position="23"/>
        <end position="92"/>
    </location>
</feature>
<organism evidence="3 4">
    <name type="scientific">Streptomyces hazeniae</name>
    <dbReference type="NCBI Taxonomy" id="3075538"/>
    <lineage>
        <taxon>Bacteria</taxon>
        <taxon>Bacillati</taxon>
        <taxon>Actinomycetota</taxon>
        <taxon>Actinomycetes</taxon>
        <taxon>Kitasatosporales</taxon>
        <taxon>Streptomycetaceae</taxon>
        <taxon>Streptomyces</taxon>
    </lineage>
</organism>
<sequence length="164" mass="16498">MRARTLRNAAAAVVLTAAVAVAGTGCGSGEDPAPDRGTTPGAASPSPDASAAGPGDGEPAPEKKEKGRAAEQPTVPKAELTPATGSFTGKQKEYLVDRVPEGYEPAAVLEAGQAACQRIGRTAKVDRKAAVGALRSGEIADAKDAVLHLCPKHKPLLQAAGLLD</sequence>
<comment type="caution">
    <text evidence="3">The sequence shown here is derived from an EMBL/GenBank/DDBJ whole genome shotgun (WGS) entry which is preliminary data.</text>
</comment>
<feature type="compositionally biased region" description="Low complexity" evidence="1">
    <location>
        <begin position="40"/>
        <end position="53"/>
    </location>
</feature>
<feature type="signal peptide" evidence="2">
    <location>
        <begin position="1"/>
        <end position="22"/>
    </location>
</feature>
<feature type="compositionally biased region" description="Basic and acidic residues" evidence="1">
    <location>
        <begin position="60"/>
        <end position="69"/>
    </location>
</feature>
<reference evidence="4" key="1">
    <citation type="submission" date="2023-07" db="EMBL/GenBank/DDBJ databases">
        <title>30 novel species of actinomycetes from the DSMZ collection.</title>
        <authorList>
            <person name="Nouioui I."/>
        </authorList>
    </citation>
    <scope>NUCLEOTIDE SEQUENCE [LARGE SCALE GENOMIC DNA]</scope>
    <source>
        <strain evidence="4">DSM 42041</strain>
    </source>
</reference>
<dbReference type="PROSITE" id="PS51257">
    <property type="entry name" value="PROKAR_LIPOPROTEIN"/>
    <property type="match status" value="1"/>
</dbReference>
<keyword evidence="4" id="KW-1185">Reference proteome</keyword>
<evidence type="ECO:0000256" key="2">
    <source>
        <dbReference type="SAM" id="SignalP"/>
    </source>
</evidence>
<evidence type="ECO:0008006" key="5">
    <source>
        <dbReference type="Google" id="ProtNLM"/>
    </source>
</evidence>
<evidence type="ECO:0000256" key="1">
    <source>
        <dbReference type="SAM" id="MobiDB-lite"/>
    </source>
</evidence>
<gene>
    <name evidence="3" type="ORF">RM572_12285</name>
</gene>
<dbReference type="Proteomes" id="UP001183414">
    <property type="component" value="Unassembled WGS sequence"/>
</dbReference>
<accession>A0ABU2NRD5</accession>
<evidence type="ECO:0000313" key="4">
    <source>
        <dbReference type="Proteomes" id="UP001183414"/>
    </source>
</evidence>
<proteinExistence type="predicted"/>
<evidence type="ECO:0000313" key="3">
    <source>
        <dbReference type="EMBL" id="MDT0379543.1"/>
    </source>
</evidence>
<dbReference type="EMBL" id="JAVREQ010000009">
    <property type="protein sequence ID" value="MDT0379543.1"/>
    <property type="molecule type" value="Genomic_DNA"/>
</dbReference>
<keyword evidence="2" id="KW-0732">Signal</keyword>